<sequence length="479" mass="52855">MSNRNMSHGILVLVPDCLRAAEREKLNRIEERTDLSVSNCYSSGTWTLPAHATLVSGESPDIHGASRRGDTLPAGKGKIPRHAQDAGYTSVLVTENPTFGSSNGFDDGMDVVDEDVDLKRYPTSWSPARVLSDKSVTSGIKACRDILTGETPLRDTVNTLTSIKRHFADVSVAEFPHHGDCVLAHLEDHMNRHKPVFAVANLLDTHNPHYCPPPESELTPSLSEIEALYAACDNRGYVFKEPLPAKTRSEFERWGTVQSWMEEIYQHQAAYVDRLVSDWFDSNYDRLQNALVVIVGDHGQLFGDEGMVGHHVSTHPHGISVPAFISFPDSWELTEKNIDTSTSLVGLAQALDGVISGEITSVDSFTSVWEEPQVATYVDGPTWRVNELRDQYGEDASALDELEILKISIINDGVQTVHSCPWGGSEIETTTYEISPDNREKANTPVAPLSESQREWLQDSGLQQTGTAVNARLEALGYK</sequence>
<keyword evidence="4" id="KW-1185">Reference proteome</keyword>
<comment type="caution">
    <text evidence="3">The sequence shown here is derived from an EMBL/GenBank/DDBJ whole genome shotgun (WGS) entry which is preliminary data.</text>
</comment>
<dbReference type="SUPFAM" id="SSF53649">
    <property type="entry name" value="Alkaline phosphatase-like"/>
    <property type="match status" value="1"/>
</dbReference>
<feature type="region of interest" description="Disordered" evidence="1">
    <location>
        <begin position="57"/>
        <end position="81"/>
    </location>
</feature>
<name>A0ABD5ZBV7_9EURY</name>
<dbReference type="AlphaFoldDB" id="A0ABD5ZBV7"/>
<dbReference type="EMBL" id="JBHTAA010000001">
    <property type="protein sequence ID" value="MFC7202648.1"/>
    <property type="molecule type" value="Genomic_DNA"/>
</dbReference>
<dbReference type="InterPro" id="IPR052701">
    <property type="entry name" value="GAG_Ulvan_Degrading_Sulfatases"/>
</dbReference>
<dbReference type="Pfam" id="PF00884">
    <property type="entry name" value="Sulfatase"/>
    <property type="match status" value="1"/>
</dbReference>
<dbReference type="PANTHER" id="PTHR43751">
    <property type="entry name" value="SULFATASE"/>
    <property type="match status" value="1"/>
</dbReference>
<dbReference type="Gene3D" id="3.40.720.10">
    <property type="entry name" value="Alkaline Phosphatase, subunit A"/>
    <property type="match status" value="1"/>
</dbReference>
<proteinExistence type="predicted"/>
<protein>
    <submittedName>
        <fullName evidence="3">Sulfatase-like hydrolase/transferase</fullName>
    </submittedName>
</protein>
<gene>
    <name evidence="3" type="ORF">ACFQJC_03920</name>
</gene>
<evidence type="ECO:0000313" key="4">
    <source>
        <dbReference type="Proteomes" id="UP001596481"/>
    </source>
</evidence>
<evidence type="ECO:0000313" key="3">
    <source>
        <dbReference type="EMBL" id="MFC7202648.1"/>
    </source>
</evidence>
<evidence type="ECO:0000259" key="2">
    <source>
        <dbReference type="Pfam" id="PF00884"/>
    </source>
</evidence>
<evidence type="ECO:0000256" key="1">
    <source>
        <dbReference type="SAM" id="MobiDB-lite"/>
    </source>
</evidence>
<feature type="domain" description="Sulfatase N-terminal" evidence="2">
    <location>
        <begin position="35"/>
        <end position="342"/>
    </location>
</feature>
<dbReference type="PANTHER" id="PTHR43751:SF3">
    <property type="entry name" value="SULFATASE N-TERMINAL DOMAIN-CONTAINING PROTEIN"/>
    <property type="match status" value="1"/>
</dbReference>
<accession>A0ABD5ZBV7</accession>
<dbReference type="InterPro" id="IPR000917">
    <property type="entry name" value="Sulfatase_N"/>
</dbReference>
<reference evidence="3 4" key="1">
    <citation type="journal article" date="2019" name="Int. J. Syst. Evol. Microbiol.">
        <title>The Global Catalogue of Microorganisms (GCM) 10K type strain sequencing project: providing services to taxonomists for standard genome sequencing and annotation.</title>
        <authorList>
            <consortium name="The Broad Institute Genomics Platform"/>
            <consortium name="The Broad Institute Genome Sequencing Center for Infectious Disease"/>
            <person name="Wu L."/>
            <person name="Ma J."/>
        </authorList>
    </citation>
    <scope>NUCLEOTIDE SEQUENCE [LARGE SCALE GENOMIC DNA]</scope>
    <source>
        <strain evidence="3 4">DSM 29988</strain>
    </source>
</reference>
<organism evidence="3 4">
    <name type="scientific">Haloferax namakaokahaiae</name>
    <dbReference type="NCBI Taxonomy" id="1748331"/>
    <lineage>
        <taxon>Archaea</taxon>
        <taxon>Methanobacteriati</taxon>
        <taxon>Methanobacteriota</taxon>
        <taxon>Stenosarchaea group</taxon>
        <taxon>Halobacteria</taxon>
        <taxon>Halobacteriales</taxon>
        <taxon>Haloferacaceae</taxon>
        <taxon>Haloferax</taxon>
    </lineage>
</organism>
<dbReference type="RefSeq" id="WP_390221943.1">
    <property type="nucleotide sequence ID" value="NZ_JBHTAA010000001.1"/>
</dbReference>
<dbReference type="InterPro" id="IPR017850">
    <property type="entry name" value="Alkaline_phosphatase_core_sf"/>
</dbReference>
<dbReference type="Proteomes" id="UP001596481">
    <property type="component" value="Unassembled WGS sequence"/>
</dbReference>